<proteinExistence type="predicted"/>
<feature type="coiled-coil region" evidence="1">
    <location>
        <begin position="20"/>
        <end position="47"/>
    </location>
</feature>
<dbReference type="AlphaFoldDB" id="A0A1H2T2J6"/>
<name>A0A1H2T2J6_9PROT</name>
<organism evidence="2 3">
    <name type="scientific">Nitrosomonas communis</name>
    <dbReference type="NCBI Taxonomy" id="44574"/>
    <lineage>
        <taxon>Bacteria</taxon>
        <taxon>Pseudomonadati</taxon>
        <taxon>Pseudomonadota</taxon>
        <taxon>Betaproteobacteria</taxon>
        <taxon>Nitrosomonadales</taxon>
        <taxon>Nitrosomonadaceae</taxon>
        <taxon>Nitrosomonas</taxon>
    </lineage>
</organism>
<evidence type="ECO:0000313" key="3">
    <source>
        <dbReference type="Proteomes" id="UP000183454"/>
    </source>
</evidence>
<accession>A0A1H2T2J6</accession>
<protein>
    <submittedName>
        <fullName evidence="2">Uncharacterized protein</fullName>
    </submittedName>
</protein>
<reference evidence="2 3" key="1">
    <citation type="submission" date="2016-10" db="EMBL/GenBank/DDBJ databases">
        <authorList>
            <person name="de Groot N.N."/>
        </authorList>
    </citation>
    <scope>NUCLEOTIDE SEQUENCE [LARGE SCALE GENOMIC DNA]</scope>
    <source>
        <strain evidence="2 3">Nm110</strain>
    </source>
</reference>
<evidence type="ECO:0000313" key="2">
    <source>
        <dbReference type="EMBL" id="SDW38166.1"/>
    </source>
</evidence>
<dbReference type="Proteomes" id="UP000183454">
    <property type="component" value="Unassembled WGS sequence"/>
</dbReference>
<dbReference type="EMBL" id="FNNH01000009">
    <property type="protein sequence ID" value="SDW38166.1"/>
    <property type="molecule type" value="Genomic_DNA"/>
</dbReference>
<evidence type="ECO:0000256" key="1">
    <source>
        <dbReference type="SAM" id="Coils"/>
    </source>
</evidence>
<keyword evidence="1" id="KW-0175">Coiled coil</keyword>
<gene>
    <name evidence="2" type="ORF">SAMN05421882_100963</name>
</gene>
<sequence>MGIMKDAWDIIKDRAEWKEMQALVKRIPELEQRIAALEARSSNINSEDVCDHCGSSNLRRTGSRPNPTFKSLGVKDAVFLCDDCGKESAFIIEPSK</sequence>